<keyword evidence="1" id="KW-0175">Coiled coil</keyword>
<accession>A0A319EMX4</accession>
<gene>
    <name evidence="2" type="ORF">BO78DRAFT_382375</name>
</gene>
<evidence type="ECO:0000313" key="3">
    <source>
        <dbReference type="Proteomes" id="UP000248423"/>
    </source>
</evidence>
<reference evidence="2 3" key="1">
    <citation type="submission" date="2018-02" db="EMBL/GenBank/DDBJ databases">
        <title>The genomes of Aspergillus section Nigri reveals drivers in fungal speciation.</title>
        <authorList>
            <consortium name="DOE Joint Genome Institute"/>
            <person name="Vesth T.C."/>
            <person name="Nybo J."/>
            <person name="Theobald S."/>
            <person name="Brandl J."/>
            <person name="Frisvad J.C."/>
            <person name="Nielsen K.F."/>
            <person name="Lyhne E.K."/>
            <person name="Kogle M.E."/>
            <person name="Kuo A."/>
            <person name="Riley R."/>
            <person name="Clum A."/>
            <person name="Nolan M."/>
            <person name="Lipzen A."/>
            <person name="Salamov A."/>
            <person name="Henrissat B."/>
            <person name="Wiebenga A."/>
            <person name="De vries R.P."/>
            <person name="Grigoriev I.V."/>
            <person name="Mortensen U.H."/>
            <person name="Andersen M.R."/>
            <person name="Baker S.E."/>
        </authorList>
    </citation>
    <scope>NUCLEOTIDE SEQUENCE [LARGE SCALE GENOMIC DNA]</scope>
    <source>
        <strain evidence="2 3">CBS 121057</strain>
    </source>
</reference>
<name>A0A319EMX4_ASPSB</name>
<dbReference type="EMBL" id="KZ826317">
    <property type="protein sequence ID" value="PYI11707.1"/>
    <property type="molecule type" value="Genomic_DNA"/>
</dbReference>
<evidence type="ECO:0000256" key="1">
    <source>
        <dbReference type="SAM" id="Coils"/>
    </source>
</evidence>
<dbReference type="Proteomes" id="UP000248423">
    <property type="component" value="Unassembled WGS sequence"/>
</dbReference>
<dbReference type="AlphaFoldDB" id="A0A319EMX4"/>
<protein>
    <submittedName>
        <fullName evidence="2">Uncharacterized protein</fullName>
    </submittedName>
</protein>
<sequence>MSAANRRHLDQIKPTSGEIRSHLNSLWEELIRNRHLIDFFGDVNLGAVAAIDHILNVDFEMPTDDRLMTNTPILFKPMPSEELPRQVRPNPRFKDYDPKRTKMNIVGRARQICSLVLERGPLLFHESRKLLAIYYPSPVLMEDGFDGHYPRIADYWDTDLILEPEARDGNIYPHLIIQGIQTKDGQSGAILYSELAILLNALRNRASQLKIEDEDEQERMSNLSREEREKQGYDFVFPEERIFPVLLLSYVGPQHGRIFYACLEGLQVKIYQSRLYRFEKQNDAPVELFTKFLMSSPILTS</sequence>
<evidence type="ECO:0000313" key="2">
    <source>
        <dbReference type="EMBL" id="PYI11707.1"/>
    </source>
</evidence>
<keyword evidence="3" id="KW-1185">Reference proteome</keyword>
<dbReference type="STRING" id="1448318.A0A319EMX4"/>
<dbReference type="VEuPathDB" id="FungiDB:BO78DRAFT_382375"/>
<proteinExistence type="predicted"/>
<feature type="coiled-coil region" evidence="1">
    <location>
        <begin position="192"/>
        <end position="226"/>
    </location>
</feature>
<organism evidence="2 3">
    <name type="scientific">Aspergillus sclerotiicarbonarius (strain CBS 121057 / IBT 28362)</name>
    <dbReference type="NCBI Taxonomy" id="1448318"/>
    <lineage>
        <taxon>Eukaryota</taxon>
        <taxon>Fungi</taxon>
        <taxon>Dikarya</taxon>
        <taxon>Ascomycota</taxon>
        <taxon>Pezizomycotina</taxon>
        <taxon>Eurotiomycetes</taxon>
        <taxon>Eurotiomycetidae</taxon>
        <taxon>Eurotiales</taxon>
        <taxon>Aspergillaceae</taxon>
        <taxon>Aspergillus</taxon>
        <taxon>Aspergillus subgen. Circumdati</taxon>
    </lineage>
</organism>
<dbReference type="OrthoDB" id="4436899at2759"/>